<dbReference type="UniPathway" id="UPA00053">
    <property type="reaction ID" value="UER00088"/>
</dbReference>
<dbReference type="Pfam" id="PF01202">
    <property type="entry name" value="SKI"/>
    <property type="match status" value="1"/>
</dbReference>
<dbReference type="GO" id="GO:0004765">
    <property type="term" value="F:shikimate kinase activity"/>
    <property type="evidence" value="ECO:0007669"/>
    <property type="project" value="UniProtKB-UniRule"/>
</dbReference>
<gene>
    <name evidence="11" type="primary">aroK</name>
    <name evidence="12" type="ORF">A0131_06460</name>
</gene>
<keyword evidence="6 11" id="KW-0547">Nucleotide-binding</keyword>
<dbReference type="GO" id="GO:0009423">
    <property type="term" value="P:chorismate biosynthetic process"/>
    <property type="evidence" value="ECO:0007669"/>
    <property type="project" value="UniProtKB-UniRule"/>
</dbReference>
<dbReference type="PANTHER" id="PTHR21087:SF16">
    <property type="entry name" value="SHIKIMATE KINASE 1, CHLOROPLASTIC"/>
    <property type="match status" value="1"/>
</dbReference>
<protein>
    <recommendedName>
        <fullName evidence="3 11">Shikimate kinase</fullName>
        <shortName evidence="11">SK</shortName>
        <ecNumber evidence="3 11">2.7.1.71</ecNumber>
    </recommendedName>
</protein>
<feature type="binding site" evidence="11">
    <location>
        <position position="120"/>
    </location>
    <ligand>
        <name>ATP</name>
        <dbReference type="ChEBI" id="CHEBI:30616"/>
    </ligand>
</feature>
<comment type="function">
    <text evidence="11">Catalyzes the specific phosphorylation of the 3-hydroxyl group of shikimic acid using ATP as a cosubstrate.</text>
</comment>
<evidence type="ECO:0000256" key="9">
    <source>
        <dbReference type="ARBA" id="ARBA00023141"/>
    </source>
</evidence>
<dbReference type="SUPFAM" id="SSF52540">
    <property type="entry name" value="P-loop containing nucleoside triphosphate hydrolases"/>
    <property type="match status" value="1"/>
</dbReference>
<evidence type="ECO:0000256" key="2">
    <source>
        <dbReference type="ARBA" id="ARBA00006997"/>
    </source>
</evidence>
<keyword evidence="9 11" id="KW-0057">Aromatic amino acid biosynthesis</keyword>
<comment type="caution">
    <text evidence="12">The sequence shown here is derived from an EMBL/GenBank/DDBJ whole genome shotgun (WGS) entry which is preliminary data.</text>
</comment>
<dbReference type="GO" id="GO:0008652">
    <property type="term" value="P:amino acid biosynthetic process"/>
    <property type="evidence" value="ECO:0007669"/>
    <property type="project" value="UniProtKB-KW"/>
</dbReference>
<dbReference type="AlphaFoldDB" id="A0A151A4Z0"/>
<evidence type="ECO:0000313" key="12">
    <source>
        <dbReference type="EMBL" id="KYH14416.1"/>
    </source>
</evidence>
<comment type="subunit">
    <text evidence="11">Monomer.</text>
</comment>
<keyword evidence="11" id="KW-0460">Magnesium</keyword>
<evidence type="ECO:0000256" key="10">
    <source>
        <dbReference type="ARBA" id="ARBA00048567"/>
    </source>
</evidence>
<dbReference type="CDD" id="cd00464">
    <property type="entry name" value="SK"/>
    <property type="match status" value="1"/>
</dbReference>
<evidence type="ECO:0000256" key="1">
    <source>
        <dbReference type="ARBA" id="ARBA00004842"/>
    </source>
</evidence>
<evidence type="ECO:0000256" key="4">
    <source>
        <dbReference type="ARBA" id="ARBA00022605"/>
    </source>
</evidence>
<dbReference type="RefSeq" id="WP_061854592.1">
    <property type="nucleotide sequence ID" value="NZ_LUGM01000002.1"/>
</dbReference>
<keyword evidence="5 11" id="KW-0808">Transferase</keyword>
<sequence>MDSSITPIVLIGFMGTGKTTLGQYMAKSNHLSFVDLDHYIVQQEHQTIPEIFDSIGEQGFRQLEAKYLKDCLAHYDIISTGGGIIEGDESYQLLKNVSNVIWLDCDIKILYERIKNDQNRPNANNKTLSSLNDLYLTRVSRYNEIAFIKVISDMTLNELQTTIIERLTSD</sequence>
<feature type="binding site" evidence="11">
    <location>
        <position position="61"/>
    </location>
    <ligand>
        <name>substrate</name>
    </ligand>
</feature>
<keyword evidence="11" id="KW-0479">Metal-binding</keyword>
<accession>A0A151A4Z0</accession>
<keyword evidence="11" id="KW-0963">Cytoplasm</keyword>
<dbReference type="GO" id="GO:0005829">
    <property type="term" value="C:cytosol"/>
    <property type="evidence" value="ECO:0007669"/>
    <property type="project" value="TreeGrafter"/>
</dbReference>
<feature type="binding site" evidence="11">
    <location>
        <begin position="15"/>
        <end position="20"/>
    </location>
    <ligand>
        <name>ATP</name>
        <dbReference type="ChEBI" id="CHEBI:30616"/>
    </ligand>
</feature>
<dbReference type="PRINTS" id="PR01100">
    <property type="entry name" value="SHIKIMTKNASE"/>
</dbReference>
<keyword evidence="8 11" id="KW-0067">ATP-binding</keyword>
<evidence type="ECO:0000256" key="3">
    <source>
        <dbReference type="ARBA" id="ARBA00012154"/>
    </source>
</evidence>
<feature type="binding site" evidence="11">
    <location>
        <position position="37"/>
    </location>
    <ligand>
        <name>substrate</name>
    </ligand>
</feature>
<feature type="binding site" evidence="11">
    <location>
        <position position="82"/>
    </location>
    <ligand>
        <name>substrate</name>
    </ligand>
</feature>
<dbReference type="HAMAP" id="MF_00109">
    <property type="entry name" value="Shikimate_kinase"/>
    <property type="match status" value="1"/>
</dbReference>
<evidence type="ECO:0000256" key="7">
    <source>
        <dbReference type="ARBA" id="ARBA00022777"/>
    </source>
</evidence>
<dbReference type="InterPro" id="IPR027417">
    <property type="entry name" value="P-loop_NTPase"/>
</dbReference>
<dbReference type="GO" id="GO:0009073">
    <property type="term" value="P:aromatic amino acid family biosynthetic process"/>
    <property type="evidence" value="ECO:0007669"/>
    <property type="project" value="UniProtKB-KW"/>
</dbReference>
<dbReference type="InterPro" id="IPR000623">
    <property type="entry name" value="Shikimate_kinase/TSH1"/>
</dbReference>
<dbReference type="EC" id="2.7.1.71" evidence="3 11"/>
<reference evidence="12 13" key="1">
    <citation type="submission" date="2016-02" db="EMBL/GenBank/DDBJ databases">
        <title>Draft genome sequence of hydrocarbon degrading Staphylococcus saprophyticus Strain CNV2, isolated from crude-oil contaminated soil from Noonmati Oil Refinery, Guwahati, Assam, India.</title>
        <authorList>
            <person name="Mukherjee A."/>
            <person name="Chettri B."/>
            <person name="Langpoklakpam J."/>
            <person name="Singh A.K."/>
            <person name="Chattopadhyay D.J."/>
        </authorList>
    </citation>
    <scope>NUCLEOTIDE SEQUENCE [LARGE SCALE GENOMIC DNA]</scope>
    <source>
        <strain evidence="12 13">CNV2</strain>
    </source>
</reference>
<dbReference type="InterPro" id="IPR023000">
    <property type="entry name" value="Shikimate_kinase_CS"/>
</dbReference>
<comment type="similarity">
    <text evidence="2 11">Belongs to the shikimate kinase family.</text>
</comment>
<dbReference type="GO" id="GO:0005524">
    <property type="term" value="F:ATP binding"/>
    <property type="evidence" value="ECO:0007669"/>
    <property type="project" value="UniProtKB-UniRule"/>
</dbReference>
<dbReference type="EMBL" id="LUGM01000002">
    <property type="protein sequence ID" value="KYH14416.1"/>
    <property type="molecule type" value="Genomic_DNA"/>
</dbReference>
<evidence type="ECO:0000256" key="11">
    <source>
        <dbReference type="HAMAP-Rule" id="MF_00109"/>
    </source>
</evidence>
<dbReference type="Gene3D" id="3.40.50.300">
    <property type="entry name" value="P-loop containing nucleotide triphosphate hydrolases"/>
    <property type="match status" value="1"/>
</dbReference>
<organism evidence="12 13">
    <name type="scientific">Staphylococcus kloosii</name>
    <dbReference type="NCBI Taxonomy" id="29384"/>
    <lineage>
        <taxon>Bacteria</taxon>
        <taxon>Bacillati</taxon>
        <taxon>Bacillota</taxon>
        <taxon>Bacilli</taxon>
        <taxon>Bacillales</taxon>
        <taxon>Staphylococcaceae</taxon>
        <taxon>Staphylococcus</taxon>
    </lineage>
</organism>
<comment type="pathway">
    <text evidence="1 11">Metabolic intermediate biosynthesis; chorismate biosynthesis; chorismate from D-erythrose 4-phosphate and phosphoenolpyruvate: step 5/7.</text>
</comment>
<comment type="catalytic activity">
    <reaction evidence="10 11">
        <text>shikimate + ATP = 3-phosphoshikimate + ADP + H(+)</text>
        <dbReference type="Rhea" id="RHEA:13121"/>
        <dbReference type="ChEBI" id="CHEBI:15378"/>
        <dbReference type="ChEBI" id="CHEBI:30616"/>
        <dbReference type="ChEBI" id="CHEBI:36208"/>
        <dbReference type="ChEBI" id="CHEBI:145989"/>
        <dbReference type="ChEBI" id="CHEBI:456216"/>
        <dbReference type="EC" id="2.7.1.71"/>
    </reaction>
</comment>
<dbReference type="PANTHER" id="PTHR21087">
    <property type="entry name" value="SHIKIMATE KINASE"/>
    <property type="match status" value="1"/>
</dbReference>
<feature type="binding site" evidence="11">
    <location>
        <position position="19"/>
    </location>
    <ligand>
        <name>Mg(2+)</name>
        <dbReference type="ChEBI" id="CHEBI:18420"/>
    </ligand>
</feature>
<evidence type="ECO:0000313" key="13">
    <source>
        <dbReference type="Proteomes" id="UP000075418"/>
    </source>
</evidence>
<comment type="subcellular location">
    <subcellularLocation>
        <location evidence="11">Cytoplasm</location>
    </subcellularLocation>
</comment>
<dbReference type="Proteomes" id="UP000075418">
    <property type="component" value="Unassembled WGS sequence"/>
</dbReference>
<comment type="cofactor">
    <cofactor evidence="11">
        <name>Mg(2+)</name>
        <dbReference type="ChEBI" id="CHEBI:18420"/>
    </cofactor>
    <text evidence="11">Binds 1 Mg(2+) ion per subunit.</text>
</comment>
<evidence type="ECO:0000256" key="8">
    <source>
        <dbReference type="ARBA" id="ARBA00022840"/>
    </source>
</evidence>
<comment type="caution">
    <text evidence="11">Lacks conserved residue(s) required for the propagation of feature annotation.</text>
</comment>
<name>A0A151A4Z0_9STAP</name>
<dbReference type="GO" id="GO:0000287">
    <property type="term" value="F:magnesium ion binding"/>
    <property type="evidence" value="ECO:0007669"/>
    <property type="project" value="UniProtKB-UniRule"/>
</dbReference>
<keyword evidence="7 11" id="KW-0418">Kinase</keyword>
<keyword evidence="4 11" id="KW-0028">Amino-acid biosynthesis</keyword>
<feature type="binding site" evidence="11">
    <location>
        <position position="138"/>
    </location>
    <ligand>
        <name>substrate</name>
    </ligand>
</feature>
<proteinExistence type="inferred from homology"/>
<dbReference type="InterPro" id="IPR031322">
    <property type="entry name" value="Shikimate/glucono_kinase"/>
</dbReference>
<dbReference type="PROSITE" id="PS01128">
    <property type="entry name" value="SHIKIMATE_KINASE"/>
    <property type="match status" value="1"/>
</dbReference>
<evidence type="ECO:0000256" key="5">
    <source>
        <dbReference type="ARBA" id="ARBA00022679"/>
    </source>
</evidence>
<evidence type="ECO:0000256" key="6">
    <source>
        <dbReference type="ARBA" id="ARBA00022741"/>
    </source>
</evidence>